<reference evidence="1" key="1">
    <citation type="journal article" date="2022" name="Int. J. Mol. Sci.">
        <title>Draft Genome of Tanacetum Coccineum: Genomic Comparison of Closely Related Tanacetum-Family Plants.</title>
        <authorList>
            <person name="Yamashiro T."/>
            <person name="Shiraishi A."/>
            <person name="Nakayama K."/>
            <person name="Satake H."/>
        </authorList>
    </citation>
    <scope>NUCLEOTIDE SEQUENCE</scope>
</reference>
<reference evidence="1" key="2">
    <citation type="submission" date="2022-01" db="EMBL/GenBank/DDBJ databases">
        <authorList>
            <person name="Yamashiro T."/>
            <person name="Shiraishi A."/>
            <person name="Satake H."/>
            <person name="Nakayama K."/>
        </authorList>
    </citation>
    <scope>NUCLEOTIDE SEQUENCE</scope>
</reference>
<proteinExistence type="predicted"/>
<evidence type="ECO:0000313" key="2">
    <source>
        <dbReference type="Proteomes" id="UP001151760"/>
    </source>
</evidence>
<accession>A0ABQ4Z7U6</accession>
<name>A0ABQ4Z7U6_9ASTR</name>
<sequence length="118" mass="13448">MSSLLFLSKTKRSLNEAMGIVFKGLLVQCSHHGFFRTSPTDTFYISFGIQTIQDDLDYAVRWIISLDQDASRRFSDFERQVKSFVTQTCRANDSDVRTDAPLSNSSSSNNFCRIFANK</sequence>
<keyword evidence="2" id="KW-1185">Reference proteome</keyword>
<dbReference type="EMBL" id="BQNB010011109">
    <property type="protein sequence ID" value="GJS86248.1"/>
    <property type="molecule type" value="Genomic_DNA"/>
</dbReference>
<evidence type="ECO:0000313" key="1">
    <source>
        <dbReference type="EMBL" id="GJS86248.1"/>
    </source>
</evidence>
<protein>
    <submittedName>
        <fullName evidence="1">Uncharacterized protein</fullName>
    </submittedName>
</protein>
<dbReference type="Proteomes" id="UP001151760">
    <property type="component" value="Unassembled WGS sequence"/>
</dbReference>
<gene>
    <name evidence="1" type="ORF">Tco_0752789</name>
</gene>
<comment type="caution">
    <text evidence="1">The sequence shown here is derived from an EMBL/GenBank/DDBJ whole genome shotgun (WGS) entry which is preliminary data.</text>
</comment>
<organism evidence="1 2">
    <name type="scientific">Tanacetum coccineum</name>
    <dbReference type="NCBI Taxonomy" id="301880"/>
    <lineage>
        <taxon>Eukaryota</taxon>
        <taxon>Viridiplantae</taxon>
        <taxon>Streptophyta</taxon>
        <taxon>Embryophyta</taxon>
        <taxon>Tracheophyta</taxon>
        <taxon>Spermatophyta</taxon>
        <taxon>Magnoliopsida</taxon>
        <taxon>eudicotyledons</taxon>
        <taxon>Gunneridae</taxon>
        <taxon>Pentapetalae</taxon>
        <taxon>asterids</taxon>
        <taxon>campanulids</taxon>
        <taxon>Asterales</taxon>
        <taxon>Asteraceae</taxon>
        <taxon>Asteroideae</taxon>
        <taxon>Anthemideae</taxon>
        <taxon>Anthemidinae</taxon>
        <taxon>Tanacetum</taxon>
    </lineage>
</organism>